<proteinExistence type="predicted"/>
<evidence type="ECO:0000259" key="1">
    <source>
        <dbReference type="Pfam" id="PF08241"/>
    </source>
</evidence>
<dbReference type="Gene3D" id="3.40.50.150">
    <property type="entry name" value="Vaccinia Virus protein VP39"/>
    <property type="match status" value="1"/>
</dbReference>
<dbReference type="EMBL" id="AP022853">
    <property type="protein sequence ID" value="BCB26727.1"/>
    <property type="molecule type" value="Genomic_DNA"/>
</dbReference>
<dbReference type="InterPro" id="IPR013216">
    <property type="entry name" value="Methyltransf_11"/>
</dbReference>
<protein>
    <submittedName>
        <fullName evidence="2">Methyltransferase type 11</fullName>
    </submittedName>
</protein>
<evidence type="ECO:0000313" key="2">
    <source>
        <dbReference type="EMBL" id="BCB26727.1"/>
    </source>
</evidence>
<keyword evidence="2" id="KW-0489">Methyltransferase</keyword>
<accession>A0A6F8VC89</accession>
<dbReference type="GO" id="GO:0008757">
    <property type="term" value="F:S-adenosylmethionine-dependent methyltransferase activity"/>
    <property type="evidence" value="ECO:0007669"/>
    <property type="project" value="InterPro"/>
</dbReference>
<dbReference type="KEGG" id="slac:SKTS_16130"/>
<dbReference type="Pfam" id="PF08241">
    <property type="entry name" value="Methyltransf_11"/>
    <property type="match status" value="1"/>
</dbReference>
<dbReference type="InterPro" id="IPR029063">
    <property type="entry name" value="SAM-dependent_MTases_sf"/>
</dbReference>
<organism evidence="2 3">
    <name type="scientific">Sulfurimicrobium lacus</name>
    <dbReference type="NCBI Taxonomy" id="2715678"/>
    <lineage>
        <taxon>Bacteria</taxon>
        <taxon>Pseudomonadati</taxon>
        <taxon>Pseudomonadota</taxon>
        <taxon>Betaproteobacteria</taxon>
        <taxon>Nitrosomonadales</taxon>
        <taxon>Sulfuricellaceae</taxon>
        <taxon>Sulfurimicrobium</taxon>
    </lineage>
</organism>
<dbReference type="RefSeq" id="WP_173063038.1">
    <property type="nucleotide sequence ID" value="NZ_AP022853.1"/>
</dbReference>
<reference evidence="3" key="1">
    <citation type="submission" date="2020-03" db="EMBL/GenBank/DDBJ databases">
        <title>Complete genome sequence of sulfur-oxidizing bacterium skT11.</title>
        <authorList>
            <person name="Kanda M."/>
            <person name="Kojima H."/>
            <person name="Fukui M."/>
        </authorList>
    </citation>
    <scope>NUCLEOTIDE SEQUENCE [LARGE SCALE GENOMIC DNA]</scope>
    <source>
        <strain evidence="3">skT11</strain>
    </source>
</reference>
<dbReference type="Proteomes" id="UP000502260">
    <property type="component" value="Chromosome"/>
</dbReference>
<dbReference type="AlphaFoldDB" id="A0A6F8VC89"/>
<dbReference type="SUPFAM" id="SSF53335">
    <property type="entry name" value="S-adenosyl-L-methionine-dependent methyltransferases"/>
    <property type="match status" value="1"/>
</dbReference>
<gene>
    <name evidence="2" type="ORF">SKTS_16130</name>
</gene>
<name>A0A6F8VC89_9PROT</name>
<keyword evidence="2" id="KW-0808">Transferase</keyword>
<keyword evidence="3" id="KW-1185">Reference proteome</keyword>
<sequence length="250" mass="28797">MSSLDENAWLATSLGQYFLQREQAYYDQVVADIFGFNALQLGLLEHDLLRTSRIPFCFRAGMGRRVAVRADAPQLPVASQTLDLILLPHVLEFSAHPHQILREAERVLMPEGQLIVSGFNPFSLWGLRKMMSYNEAGYPWNGRFISLLRLKDWLALLGFEVIGGRMCCYEPPFQQEKLLRKFRFMEAAGDRWWALAGGVYFIHARKRVHGMRMIMPPWNEARAARKGLAPVAQKTLQRTKPDLRSRFESK</sequence>
<feature type="domain" description="Methyltransferase type 11" evidence="1">
    <location>
        <begin position="68"/>
        <end position="116"/>
    </location>
</feature>
<dbReference type="GO" id="GO:0032259">
    <property type="term" value="P:methylation"/>
    <property type="evidence" value="ECO:0007669"/>
    <property type="project" value="UniProtKB-KW"/>
</dbReference>
<evidence type="ECO:0000313" key="3">
    <source>
        <dbReference type="Proteomes" id="UP000502260"/>
    </source>
</evidence>